<dbReference type="InterPro" id="IPR010065">
    <property type="entry name" value="AA_ABC_transptr_permease_3TM"/>
</dbReference>
<keyword evidence="7 9" id="KW-1133">Transmembrane helix</keyword>
<evidence type="ECO:0000256" key="1">
    <source>
        <dbReference type="ARBA" id="ARBA00004429"/>
    </source>
</evidence>
<keyword evidence="6" id="KW-0029">Amino-acid transport</keyword>
<evidence type="ECO:0000256" key="3">
    <source>
        <dbReference type="ARBA" id="ARBA00022448"/>
    </source>
</evidence>
<feature type="transmembrane region" description="Helical" evidence="9">
    <location>
        <begin position="56"/>
        <end position="77"/>
    </location>
</feature>
<evidence type="ECO:0000256" key="5">
    <source>
        <dbReference type="ARBA" id="ARBA00022692"/>
    </source>
</evidence>
<feature type="transmembrane region" description="Helical" evidence="9">
    <location>
        <begin position="89"/>
        <end position="108"/>
    </location>
</feature>
<gene>
    <name evidence="11" type="ORF">AXF15_06690</name>
</gene>
<protein>
    <submittedName>
        <fullName evidence="11">Amino acid ABC transporter permease</fullName>
    </submittedName>
</protein>
<dbReference type="EMBL" id="CP014230">
    <property type="protein sequence ID" value="AMD92819.1"/>
    <property type="molecule type" value="Genomic_DNA"/>
</dbReference>
<dbReference type="OrthoDB" id="3181282at2"/>
<dbReference type="KEGG" id="doa:AXF15_06690"/>
<dbReference type="InterPro" id="IPR035906">
    <property type="entry name" value="MetI-like_sf"/>
</dbReference>
<feature type="transmembrane region" description="Helical" evidence="9">
    <location>
        <begin position="186"/>
        <end position="208"/>
    </location>
</feature>
<dbReference type="InterPro" id="IPR043429">
    <property type="entry name" value="ArtM/GltK/GlnP/TcyL/YhdX-like"/>
</dbReference>
<dbReference type="NCBIfam" id="TIGR01726">
    <property type="entry name" value="HEQRo_perm_3TM"/>
    <property type="match status" value="1"/>
</dbReference>
<dbReference type="AlphaFoldDB" id="A0A0X8JPY8"/>
<feature type="transmembrane region" description="Helical" evidence="9">
    <location>
        <begin position="154"/>
        <end position="174"/>
    </location>
</feature>
<name>A0A0X8JPY8_9BACT</name>
<dbReference type="Proteomes" id="UP000063964">
    <property type="component" value="Chromosome"/>
</dbReference>
<comment type="similarity">
    <text evidence="2">Belongs to the binding-protein-dependent transport system permease family. HisMQ subfamily.</text>
</comment>
<evidence type="ECO:0000256" key="4">
    <source>
        <dbReference type="ARBA" id="ARBA00022475"/>
    </source>
</evidence>
<dbReference type="GO" id="GO:0043190">
    <property type="term" value="C:ATP-binding cassette (ABC) transporter complex"/>
    <property type="evidence" value="ECO:0007669"/>
    <property type="project" value="InterPro"/>
</dbReference>
<evidence type="ECO:0000313" key="11">
    <source>
        <dbReference type="EMBL" id="AMD92819.1"/>
    </source>
</evidence>
<dbReference type="PANTHER" id="PTHR30614:SF0">
    <property type="entry name" value="L-CYSTINE TRANSPORT SYSTEM PERMEASE PROTEIN TCYL"/>
    <property type="match status" value="1"/>
</dbReference>
<comment type="subcellular location">
    <subcellularLocation>
        <location evidence="1">Cell inner membrane</location>
        <topology evidence="1">Multi-pass membrane protein</topology>
    </subcellularLocation>
    <subcellularLocation>
        <location evidence="9">Cell membrane</location>
        <topology evidence="9">Multi-pass membrane protein</topology>
    </subcellularLocation>
</comment>
<evidence type="ECO:0000256" key="6">
    <source>
        <dbReference type="ARBA" id="ARBA00022970"/>
    </source>
</evidence>
<dbReference type="InterPro" id="IPR000515">
    <property type="entry name" value="MetI-like"/>
</dbReference>
<feature type="domain" description="ABC transmembrane type-1" evidence="10">
    <location>
        <begin position="20"/>
        <end position="208"/>
    </location>
</feature>
<keyword evidence="5 9" id="KW-0812">Transmembrane</keyword>
<dbReference type="RefSeq" id="WP_066605067.1">
    <property type="nucleotide sequence ID" value="NZ_CP014230.1"/>
</dbReference>
<dbReference type="STRING" id="888061.AXF15_06690"/>
<keyword evidence="3 9" id="KW-0813">Transport</keyword>
<dbReference type="Gene3D" id="1.10.3720.10">
    <property type="entry name" value="MetI-like"/>
    <property type="match status" value="1"/>
</dbReference>
<evidence type="ECO:0000256" key="2">
    <source>
        <dbReference type="ARBA" id="ARBA00010072"/>
    </source>
</evidence>
<evidence type="ECO:0000256" key="8">
    <source>
        <dbReference type="ARBA" id="ARBA00023136"/>
    </source>
</evidence>
<dbReference type="CDD" id="cd06261">
    <property type="entry name" value="TM_PBP2"/>
    <property type="match status" value="1"/>
</dbReference>
<proteinExistence type="inferred from homology"/>
<evidence type="ECO:0000313" key="12">
    <source>
        <dbReference type="Proteomes" id="UP000063964"/>
    </source>
</evidence>
<feature type="transmembrane region" description="Helical" evidence="9">
    <location>
        <begin position="120"/>
        <end position="142"/>
    </location>
</feature>
<dbReference type="Pfam" id="PF00528">
    <property type="entry name" value="BPD_transp_1"/>
    <property type="match status" value="1"/>
</dbReference>
<dbReference type="SUPFAM" id="SSF161098">
    <property type="entry name" value="MetI-like"/>
    <property type="match status" value="1"/>
</dbReference>
<keyword evidence="8 9" id="KW-0472">Membrane</keyword>
<feature type="transmembrane region" description="Helical" evidence="9">
    <location>
        <begin position="20"/>
        <end position="44"/>
    </location>
</feature>
<evidence type="ECO:0000256" key="7">
    <source>
        <dbReference type="ARBA" id="ARBA00022989"/>
    </source>
</evidence>
<sequence length="223" mass="24179">MNGELAFLLERLLPVLNEGVLMSLKLIIPSSVLGLAFGVVVGACRAFGGGPVKALANGYAALFRGTPLVIQLFILYFGLPNIGIYFKPYTAAVLGFTLCSAAYHSEYVRGGLLSIKRGQILAAQALGFSTLSTLVTIIVPQAFRRALPGCGNEIVYLIKYSSLAYVVTCFELTGKAKIVASETFRFTEVFMVVGVYYLIMVSLASWGLHRLEKRLEIPGFGHR</sequence>
<organism evidence="11 12">
    <name type="scientific">Desulfomicrobium orale DSM 12838</name>
    <dbReference type="NCBI Taxonomy" id="888061"/>
    <lineage>
        <taxon>Bacteria</taxon>
        <taxon>Pseudomonadati</taxon>
        <taxon>Thermodesulfobacteriota</taxon>
        <taxon>Desulfovibrionia</taxon>
        <taxon>Desulfovibrionales</taxon>
        <taxon>Desulfomicrobiaceae</taxon>
        <taxon>Desulfomicrobium</taxon>
    </lineage>
</organism>
<dbReference type="GO" id="GO:0022857">
    <property type="term" value="F:transmembrane transporter activity"/>
    <property type="evidence" value="ECO:0007669"/>
    <property type="project" value="InterPro"/>
</dbReference>
<keyword evidence="4" id="KW-1003">Cell membrane</keyword>
<dbReference type="PANTHER" id="PTHR30614">
    <property type="entry name" value="MEMBRANE COMPONENT OF AMINO ACID ABC TRANSPORTER"/>
    <property type="match status" value="1"/>
</dbReference>
<reference evidence="12" key="1">
    <citation type="submission" date="2016-02" db="EMBL/GenBank/DDBJ databases">
        <authorList>
            <person name="Holder M.E."/>
            <person name="Ajami N.J."/>
            <person name="Petrosino J.F."/>
        </authorList>
    </citation>
    <scope>NUCLEOTIDE SEQUENCE [LARGE SCALE GENOMIC DNA]</scope>
    <source>
        <strain evidence="12">DSM 12838</strain>
    </source>
</reference>
<accession>A0A0X8JPY8</accession>
<keyword evidence="12" id="KW-1185">Reference proteome</keyword>
<evidence type="ECO:0000256" key="9">
    <source>
        <dbReference type="RuleBase" id="RU363032"/>
    </source>
</evidence>
<dbReference type="GO" id="GO:0006865">
    <property type="term" value="P:amino acid transport"/>
    <property type="evidence" value="ECO:0007669"/>
    <property type="project" value="UniProtKB-KW"/>
</dbReference>
<dbReference type="PROSITE" id="PS50928">
    <property type="entry name" value="ABC_TM1"/>
    <property type="match status" value="1"/>
</dbReference>
<evidence type="ECO:0000259" key="10">
    <source>
        <dbReference type="PROSITE" id="PS50928"/>
    </source>
</evidence>